<evidence type="ECO:0000313" key="2">
    <source>
        <dbReference type="Proteomes" id="UP000319825"/>
    </source>
</evidence>
<dbReference type="AlphaFoldDB" id="A0A562IFE7"/>
<sequence>MTQVPSVSRFHSEVVPHRPVCVVPLAEQATVTVAPSATEPATA</sequence>
<gene>
    <name evidence="1" type="ORF">JD77_04741</name>
</gene>
<proteinExistence type="predicted"/>
<evidence type="ECO:0000313" key="1">
    <source>
        <dbReference type="EMBL" id="TWH69727.1"/>
    </source>
</evidence>
<accession>A0A562IFE7</accession>
<name>A0A562IFE7_MICOL</name>
<protein>
    <submittedName>
        <fullName evidence="1">Uncharacterized protein</fullName>
    </submittedName>
</protein>
<comment type="caution">
    <text evidence="1">The sequence shown here is derived from an EMBL/GenBank/DDBJ whole genome shotgun (WGS) entry which is preliminary data.</text>
</comment>
<reference evidence="1 2" key="1">
    <citation type="submission" date="2019-07" db="EMBL/GenBank/DDBJ databases">
        <title>R&amp;d 2014.</title>
        <authorList>
            <person name="Klenk H.-P."/>
        </authorList>
    </citation>
    <scope>NUCLEOTIDE SEQUENCE [LARGE SCALE GENOMIC DNA]</scope>
    <source>
        <strain evidence="1 2">DSM 43868</strain>
    </source>
</reference>
<dbReference type="Proteomes" id="UP000319825">
    <property type="component" value="Unassembled WGS sequence"/>
</dbReference>
<organism evidence="1 2">
    <name type="scientific">Micromonospora olivasterospora</name>
    <dbReference type="NCBI Taxonomy" id="1880"/>
    <lineage>
        <taxon>Bacteria</taxon>
        <taxon>Bacillati</taxon>
        <taxon>Actinomycetota</taxon>
        <taxon>Actinomycetes</taxon>
        <taxon>Micromonosporales</taxon>
        <taxon>Micromonosporaceae</taxon>
        <taxon>Micromonospora</taxon>
    </lineage>
</organism>
<keyword evidence="2" id="KW-1185">Reference proteome</keyword>
<dbReference type="EMBL" id="VLKE01000001">
    <property type="protein sequence ID" value="TWH69727.1"/>
    <property type="molecule type" value="Genomic_DNA"/>
</dbReference>